<dbReference type="Gene3D" id="3.40.50.2000">
    <property type="entry name" value="Glycogen Phosphorylase B"/>
    <property type="match status" value="1"/>
</dbReference>
<dbReference type="NCBIfam" id="TIGR03590">
    <property type="entry name" value="PseG"/>
    <property type="match status" value="1"/>
</dbReference>
<dbReference type="SUPFAM" id="SSF53756">
    <property type="entry name" value="UDP-Glycosyltransferase/glycogen phosphorylase"/>
    <property type="match status" value="1"/>
</dbReference>
<feature type="binding site" evidence="1">
    <location>
        <position position="154"/>
    </location>
    <ligand>
        <name>substrate</name>
    </ligand>
</feature>
<dbReference type="Gene3D" id="3.40.50.11190">
    <property type="match status" value="1"/>
</dbReference>
<dbReference type="SUPFAM" id="SSF55729">
    <property type="entry name" value="Acyl-CoA N-acyltransferases (Nat)"/>
    <property type="match status" value="1"/>
</dbReference>
<dbReference type="InterPro" id="IPR000182">
    <property type="entry name" value="GNAT_dom"/>
</dbReference>
<evidence type="ECO:0000313" key="3">
    <source>
        <dbReference type="EMBL" id="SSW69701.1"/>
    </source>
</evidence>
<dbReference type="Proteomes" id="UP000289465">
    <property type="component" value="Unassembled WGS sequence"/>
</dbReference>
<accession>A0A446CPL6</accession>
<name>A0A446CPL6_9BURK</name>
<dbReference type="GO" id="GO:0016787">
    <property type="term" value="F:hydrolase activity"/>
    <property type="evidence" value="ECO:0007669"/>
    <property type="project" value="UniProtKB-KW"/>
</dbReference>
<dbReference type="Pfam" id="PF13302">
    <property type="entry name" value="Acetyltransf_3"/>
    <property type="match status" value="1"/>
</dbReference>
<reference evidence="3 4" key="1">
    <citation type="submission" date="2018-07" db="EMBL/GenBank/DDBJ databases">
        <authorList>
            <person name="Peeters C."/>
        </authorList>
    </citation>
    <scope>NUCLEOTIDE SEQUENCE [LARGE SCALE GENOMIC DNA]</scope>
    <source>
        <strain evidence="3 4">LMG 30378</strain>
    </source>
</reference>
<dbReference type="EC" id="3.6.1.57" evidence="3"/>
<evidence type="ECO:0000256" key="1">
    <source>
        <dbReference type="PIRSR" id="PIRSR620023-2"/>
    </source>
</evidence>
<protein>
    <submittedName>
        <fullName evidence="3">UDP-2,4-diacetamido-2,4, 6-trideoxy-beta-L-altropyranose hydrolase</fullName>
        <ecNumber evidence="3">3.6.1.57</ecNumber>
    </submittedName>
</protein>
<feature type="domain" description="N-acetyltransferase" evidence="2">
    <location>
        <begin position="342"/>
        <end position="485"/>
    </location>
</feature>
<evidence type="ECO:0000259" key="2">
    <source>
        <dbReference type="PROSITE" id="PS51186"/>
    </source>
</evidence>
<keyword evidence="3" id="KW-0378">Hydrolase</keyword>
<gene>
    <name evidence="3" type="primary">pseG</name>
    <name evidence="3" type="ORF">AVE30378_03666</name>
</gene>
<dbReference type="AlphaFoldDB" id="A0A446CPL6"/>
<sequence length="485" mass="53741">MMRCLALADGIAQRGGQVHFLVRRHPSHLGDLIEAKGYILHWLVDVGNEVGEELGGYGKWLGVTQAQDRDASAQVLSQVRPDWLIVDHYALDAEWETPLRRWVGGLMAIDDLADRDHDCDVLLDQNYFRDPNRYQGRVPAHCIQLLGPGYALLRPEFHDLRRRNRVRDGKVSKILVAFGGMDQADYTGRFLEAFEPRTDECSIDVVIGGGNPQRARLQSLCASRPDVRLHIQSARMAELIAKADLVVGASGTSNWERFCLGAPAIAVAVAENQVPVLCELEQDGLVLGVSPESPDQVADCVNLVKYALHQPALLRGLSRRAAALVDGRGVQRLIRQLLPASIALRRAGPDDCLRIYAWRNAPETREHSHASAPIDLSTHQSWFDATLRHEDRVLLIAEIVGEPVAVVRFDLAGARAMISIYLTPGNHGKGLGGAVIREATHWLFEWSAEISHVVAEVRAGNNASLNVFRDAQFKLDYSVFIKTRN</sequence>
<dbReference type="Gene3D" id="3.40.630.30">
    <property type="match status" value="1"/>
</dbReference>
<organism evidence="3 4">
    <name type="scientific">Achromobacter veterisilvae</name>
    <dbReference type="NCBI Taxonomy" id="2069367"/>
    <lineage>
        <taxon>Bacteria</taxon>
        <taxon>Pseudomonadati</taxon>
        <taxon>Pseudomonadota</taxon>
        <taxon>Betaproteobacteria</taxon>
        <taxon>Burkholderiales</taxon>
        <taxon>Alcaligenaceae</taxon>
        <taxon>Achromobacter</taxon>
    </lineage>
</organism>
<dbReference type="PROSITE" id="PS51186">
    <property type="entry name" value="GNAT"/>
    <property type="match status" value="1"/>
</dbReference>
<dbReference type="GO" id="GO:0016747">
    <property type="term" value="F:acyltransferase activity, transferring groups other than amino-acyl groups"/>
    <property type="evidence" value="ECO:0007669"/>
    <property type="project" value="InterPro"/>
</dbReference>
<proteinExistence type="predicted"/>
<dbReference type="InterPro" id="IPR016181">
    <property type="entry name" value="Acyl_CoA_acyltransferase"/>
</dbReference>
<dbReference type="InterPro" id="IPR020023">
    <property type="entry name" value="PseG"/>
</dbReference>
<evidence type="ECO:0000313" key="4">
    <source>
        <dbReference type="Proteomes" id="UP000289465"/>
    </source>
</evidence>
<dbReference type="EMBL" id="UFQC01000019">
    <property type="protein sequence ID" value="SSW69701.1"/>
    <property type="molecule type" value="Genomic_DNA"/>
</dbReference>
<feature type="binding site" evidence="1">
    <location>
        <position position="256"/>
    </location>
    <ligand>
        <name>substrate</name>
    </ligand>
</feature>